<dbReference type="PROSITE" id="PS50808">
    <property type="entry name" value="ZF_BED"/>
    <property type="match status" value="1"/>
</dbReference>
<feature type="non-terminal residue" evidence="6">
    <location>
        <position position="1"/>
    </location>
</feature>
<keyword evidence="3" id="KW-0862">Zinc</keyword>
<keyword evidence="2 4" id="KW-0863">Zinc-finger</keyword>
<evidence type="ECO:0000259" key="5">
    <source>
        <dbReference type="PROSITE" id="PS50808"/>
    </source>
</evidence>
<evidence type="ECO:0000313" key="7">
    <source>
        <dbReference type="Proteomes" id="UP001154282"/>
    </source>
</evidence>
<gene>
    <name evidence="6" type="ORF">LITE_LOCUS10836</name>
</gene>
<proteinExistence type="predicted"/>
<organism evidence="6 7">
    <name type="scientific">Linum tenue</name>
    <dbReference type="NCBI Taxonomy" id="586396"/>
    <lineage>
        <taxon>Eukaryota</taxon>
        <taxon>Viridiplantae</taxon>
        <taxon>Streptophyta</taxon>
        <taxon>Embryophyta</taxon>
        <taxon>Tracheophyta</taxon>
        <taxon>Spermatophyta</taxon>
        <taxon>Magnoliopsida</taxon>
        <taxon>eudicotyledons</taxon>
        <taxon>Gunneridae</taxon>
        <taxon>Pentapetalae</taxon>
        <taxon>rosids</taxon>
        <taxon>fabids</taxon>
        <taxon>Malpighiales</taxon>
        <taxon>Linaceae</taxon>
        <taxon>Linum</taxon>
    </lineage>
</organism>
<dbReference type="AlphaFoldDB" id="A0AAV0IT54"/>
<dbReference type="InterPro" id="IPR003656">
    <property type="entry name" value="Znf_BED"/>
</dbReference>
<feature type="domain" description="BED-type" evidence="5">
    <location>
        <begin position="19"/>
        <end position="74"/>
    </location>
</feature>
<dbReference type="EMBL" id="CAMGYJ010000004">
    <property type="protein sequence ID" value="CAI0400657.1"/>
    <property type="molecule type" value="Genomic_DNA"/>
</dbReference>
<evidence type="ECO:0000256" key="4">
    <source>
        <dbReference type="PROSITE-ProRule" id="PRU00027"/>
    </source>
</evidence>
<evidence type="ECO:0000256" key="1">
    <source>
        <dbReference type="ARBA" id="ARBA00022723"/>
    </source>
</evidence>
<dbReference type="PANTHER" id="PTHR34396">
    <property type="entry name" value="OS03G0264950 PROTEIN-RELATED"/>
    <property type="match status" value="1"/>
</dbReference>
<comment type="caution">
    <text evidence="6">The sequence shown here is derived from an EMBL/GenBank/DDBJ whole genome shotgun (WGS) entry which is preliminary data.</text>
</comment>
<sequence>PFTLNRPSASLSEVIDVWARRSKIWENFTQVELEEEIKLQCNHCMKVFGCYPNKNGTVSLWRHLKMCTKRNLQD</sequence>
<keyword evidence="1" id="KW-0479">Metal-binding</keyword>
<dbReference type="InterPro" id="IPR036236">
    <property type="entry name" value="Znf_C2H2_sf"/>
</dbReference>
<protein>
    <recommendedName>
        <fullName evidence="5">BED-type domain-containing protein</fullName>
    </recommendedName>
</protein>
<dbReference type="GO" id="GO:0005634">
    <property type="term" value="C:nucleus"/>
    <property type="evidence" value="ECO:0007669"/>
    <property type="project" value="TreeGrafter"/>
</dbReference>
<dbReference type="SMART" id="SM00614">
    <property type="entry name" value="ZnF_BED"/>
    <property type="match status" value="1"/>
</dbReference>
<keyword evidence="7" id="KW-1185">Reference proteome</keyword>
<dbReference type="SUPFAM" id="SSF57667">
    <property type="entry name" value="beta-beta-alpha zinc fingers"/>
    <property type="match status" value="1"/>
</dbReference>
<evidence type="ECO:0000313" key="6">
    <source>
        <dbReference type="EMBL" id="CAI0400657.1"/>
    </source>
</evidence>
<dbReference type="GO" id="GO:0008270">
    <property type="term" value="F:zinc ion binding"/>
    <property type="evidence" value="ECO:0007669"/>
    <property type="project" value="UniProtKB-KW"/>
</dbReference>
<dbReference type="GO" id="GO:1990837">
    <property type="term" value="F:sequence-specific double-stranded DNA binding"/>
    <property type="evidence" value="ECO:0007669"/>
    <property type="project" value="TreeGrafter"/>
</dbReference>
<name>A0AAV0IT54_9ROSI</name>
<dbReference type="PANTHER" id="PTHR34396:SF25">
    <property type="entry name" value="BOUNDARY ELEMENT ASSOCIATED FACTOR"/>
    <property type="match status" value="1"/>
</dbReference>
<dbReference type="InterPro" id="IPR053031">
    <property type="entry name" value="Cuticle_assoc_protein"/>
</dbReference>
<evidence type="ECO:0000256" key="3">
    <source>
        <dbReference type="ARBA" id="ARBA00022833"/>
    </source>
</evidence>
<evidence type="ECO:0000256" key="2">
    <source>
        <dbReference type="ARBA" id="ARBA00022771"/>
    </source>
</evidence>
<dbReference type="Pfam" id="PF02892">
    <property type="entry name" value="zf-BED"/>
    <property type="match status" value="1"/>
</dbReference>
<dbReference type="Proteomes" id="UP001154282">
    <property type="component" value="Unassembled WGS sequence"/>
</dbReference>
<dbReference type="GO" id="GO:0006357">
    <property type="term" value="P:regulation of transcription by RNA polymerase II"/>
    <property type="evidence" value="ECO:0007669"/>
    <property type="project" value="TreeGrafter"/>
</dbReference>
<reference evidence="6" key="1">
    <citation type="submission" date="2022-08" db="EMBL/GenBank/DDBJ databases">
        <authorList>
            <person name="Gutierrez-Valencia J."/>
        </authorList>
    </citation>
    <scope>NUCLEOTIDE SEQUENCE</scope>
</reference>
<accession>A0AAV0IT54</accession>